<evidence type="ECO:0000313" key="2">
    <source>
        <dbReference type="EMBL" id="OSD01998.1"/>
    </source>
</evidence>
<keyword evidence="3" id="KW-1185">Reference proteome</keyword>
<dbReference type="Pfam" id="PF14223">
    <property type="entry name" value="Retrotran_gag_2"/>
    <property type="match status" value="1"/>
</dbReference>
<evidence type="ECO:0000256" key="1">
    <source>
        <dbReference type="SAM" id="MobiDB-lite"/>
    </source>
</evidence>
<dbReference type="EMBL" id="KZ084108">
    <property type="protein sequence ID" value="OSD01998.1"/>
    <property type="molecule type" value="Genomic_DNA"/>
</dbReference>
<dbReference type="OrthoDB" id="2741429at2759"/>
<proteinExistence type="predicted"/>
<dbReference type="STRING" id="1353009.A0A1Y2ILI8"/>
<evidence type="ECO:0000313" key="3">
    <source>
        <dbReference type="Proteomes" id="UP000193067"/>
    </source>
</evidence>
<sequence length="216" mass="22726">MSQATTAAGAATPGAVAVPTTAGGDAGAAARETSGGAGTAGPIGGTADAGGALDAAVTAVGVTPDQAQVAALTEWRKGEAIEKQLIASMITNSLVMKICMQLTAYEIWNTLAQEFERKSRTVSVDLRRWLQEQRCSDRDDIWAHFAKLRMMREDLAVMGQSPSDNDFFAIIMGSMPTSYEPYLSAISATSRVTGNVLSPDELMEAPMAPFLACKEC</sequence>
<dbReference type="Proteomes" id="UP000193067">
    <property type="component" value="Unassembled WGS sequence"/>
</dbReference>
<organism evidence="2 3">
    <name type="scientific">Trametes coccinea (strain BRFM310)</name>
    <name type="common">Pycnoporus coccineus</name>
    <dbReference type="NCBI Taxonomy" id="1353009"/>
    <lineage>
        <taxon>Eukaryota</taxon>
        <taxon>Fungi</taxon>
        <taxon>Dikarya</taxon>
        <taxon>Basidiomycota</taxon>
        <taxon>Agaricomycotina</taxon>
        <taxon>Agaricomycetes</taxon>
        <taxon>Polyporales</taxon>
        <taxon>Polyporaceae</taxon>
        <taxon>Trametes</taxon>
    </lineage>
</organism>
<reference evidence="2 3" key="1">
    <citation type="journal article" date="2015" name="Biotechnol. Biofuels">
        <title>Enhanced degradation of softwood versus hardwood by the white-rot fungus Pycnoporus coccineus.</title>
        <authorList>
            <person name="Couturier M."/>
            <person name="Navarro D."/>
            <person name="Chevret D."/>
            <person name="Henrissat B."/>
            <person name="Piumi F."/>
            <person name="Ruiz-Duenas F.J."/>
            <person name="Martinez A.T."/>
            <person name="Grigoriev I.V."/>
            <person name="Riley R."/>
            <person name="Lipzen A."/>
            <person name="Berrin J.G."/>
            <person name="Master E.R."/>
            <person name="Rosso M.N."/>
        </authorList>
    </citation>
    <scope>NUCLEOTIDE SEQUENCE [LARGE SCALE GENOMIC DNA]</scope>
    <source>
        <strain evidence="2 3">BRFM310</strain>
    </source>
</reference>
<protein>
    <submittedName>
        <fullName evidence="2">Uncharacterized protein</fullName>
    </submittedName>
</protein>
<accession>A0A1Y2ILI8</accession>
<gene>
    <name evidence="2" type="ORF">PYCCODRAFT_1468263</name>
</gene>
<name>A0A1Y2ILI8_TRAC3</name>
<feature type="region of interest" description="Disordered" evidence="1">
    <location>
        <begin position="22"/>
        <end position="42"/>
    </location>
</feature>
<dbReference type="AlphaFoldDB" id="A0A1Y2ILI8"/>